<feature type="binding site" evidence="4">
    <location>
        <position position="191"/>
    </location>
    <ligand>
        <name>3-amino-2-oxopropyl phosphate</name>
        <dbReference type="ChEBI" id="CHEBI:57279"/>
    </ligand>
</feature>
<evidence type="ECO:0000313" key="8">
    <source>
        <dbReference type="Proteomes" id="UP000215450"/>
    </source>
</evidence>
<proteinExistence type="inferred from homology"/>
<dbReference type="GO" id="GO:0008615">
    <property type="term" value="P:pyridoxine biosynthetic process"/>
    <property type="evidence" value="ECO:0007669"/>
    <property type="project" value="UniProtKB-UniRule"/>
</dbReference>
<dbReference type="EC" id="2.6.99.2" evidence="4 5"/>
<dbReference type="InterPro" id="IPR036130">
    <property type="entry name" value="Pyridoxine-5'_phos_synth"/>
</dbReference>
<dbReference type="CDD" id="cd00003">
    <property type="entry name" value="PNPsynthase"/>
    <property type="match status" value="1"/>
</dbReference>
<reference evidence="7" key="2">
    <citation type="submission" date="2017-06" db="EMBL/GenBank/DDBJ databases">
        <authorList>
            <person name="Kim H.J."/>
            <person name="Triplett B.A."/>
        </authorList>
    </citation>
    <scope>NUCLEOTIDE SEQUENCE [LARGE SCALE GENOMIC DNA]</scope>
    <source>
        <strain evidence="7">Kingella_eburonensis</strain>
    </source>
</reference>
<reference evidence="8" key="3">
    <citation type="submission" date="2017-06" db="EMBL/GenBank/DDBJ databases">
        <authorList>
            <person name="Laurent S."/>
        </authorList>
    </citation>
    <scope>NUCLEOTIDE SEQUENCE [LARGE SCALE GENOMIC DNA]</scope>
</reference>
<dbReference type="Proteomes" id="UP000215450">
    <property type="component" value="Unassembled WGS sequence"/>
</dbReference>
<comment type="similarity">
    <text evidence="4">Belongs to the PNP synthase family.</text>
</comment>
<dbReference type="InterPro" id="IPR004569">
    <property type="entry name" value="PyrdxlP_synth_PdxJ"/>
</dbReference>
<evidence type="ECO:0000313" key="7">
    <source>
        <dbReference type="EMBL" id="SNB67600.1"/>
    </source>
</evidence>
<dbReference type="PANTHER" id="PTHR30456:SF0">
    <property type="entry name" value="PYRIDOXINE 5'-PHOSPHATE SYNTHASE"/>
    <property type="match status" value="1"/>
</dbReference>
<comment type="function">
    <text evidence="4">Catalyzes the complicated ring closure reaction between the two acyclic compounds 1-deoxy-D-xylulose-5-phosphate (DXP) and 3-amino-2-oxopropyl phosphate (1-amino-acetone-3-phosphate or AAP) to form pyridoxine 5'-phosphate (PNP) and inorganic phosphate.</text>
</comment>
<dbReference type="HAMAP" id="MF_00279">
    <property type="entry name" value="PdxJ"/>
    <property type="match status" value="1"/>
</dbReference>
<comment type="subunit">
    <text evidence="4">Homooctamer; tetramer of dimers.</text>
</comment>
<dbReference type="NCBIfam" id="NF003625">
    <property type="entry name" value="PRK05265.1-3"/>
    <property type="match status" value="1"/>
</dbReference>
<dbReference type="PANTHER" id="PTHR30456">
    <property type="entry name" value="PYRIDOXINE 5'-PHOSPHATE SYNTHASE"/>
    <property type="match status" value="1"/>
</dbReference>
<evidence type="ECO:0000256" key="4">
    <source>
        <dbReference type="HAMAP-Rule" id="MF_00279"/>
    </source>
</evidence>
<evidence type="ECO:0000256" key="3">
    <source>
        <dbReference type="ARBA" id="ARBA00023096"/>
    </source>
</evidence>
<feature type="active site" description="Proton acceptor" evidence="4">
    <location>
        <position position="69"/>
    </location>
</feature>
<comment type="catalytic activity">
    <reaction evidence="4">
        <text>3-amino-2-oxopropyl phosphate + 1-deoxy-D-xylulose 5-phosphate = pyridoxine 5'-phosphate + phosphate + 2 H2O + H(+)</text>
        <dbReference type="Rhea" id="RHEA:15265"/>
        <dbReference type="ChEBI" id="CHEBI:15377"/>
        <dbReference type="ChEBI" id="CHEBI:15378"/>
        <dbReference type="ChEBI" id="CHEBI:43474"/>
        <dbReference type="ChEBI" id="CHEBI:57279"/>
        <dbReference type="ChEBI" id="CHEBI:57792"/>
        <dbReference type="ChEBI" id="CHEBI:58589"/>
        <dbReference type="EC" id="2.6.99.2"/>
    </reaction>
</comment>
<sequence length="243" mass="26569">MLLGVNIDHVATLRNARGVNYPSPLEAALTAETYGADLITLHLREDRRHIKDEDVFAIKQAIKTRLNLEMAMTEEMLANALKVQPEDVCIVPEKREEITTEGGLEVIGQLEKVCHYTEKLHAAGIRVSLFIAPDLAQIQAAYDAGARVIELHTGAYADAETPAIRTQELQRIQAAAEFAANLGITVNAGHGLTIHNVAPIAQIPQIVELNIGHSVIAQAVFLGLPEAIRQMKNAMYRARFQAA</sequence>
<keyword evidence="1 4" id="KW-0963">Cytoplasm</keyword>
<protein>
    <recommendedName>
        <fullName evidence="4 5">Pyridoxine 5'-phosphate synthase</fullName>
        <shortName evidence="4">PNP synthase</shortName>
        <ecNumber evidence="4 5">2.6.99.2</ecNumber>
    </recommendedName>
</protein>
<evidence type="ECO:0000256" key="2">
    <source>
        <dbReference type="ARBA" id="ARBA00022679"/>
    </source>
</evidence>
<feature type="binding site" evidence="4">
    <location>
        <position position="49"/>
    </location>
    <ligand>
        <name>1-deoxy-D-xylulose 5-phosphate</name>
        <dbReference type="ChEBI" id="CHEBI:57792"/>
    </ligand>
</feature>
<feature type="site" description="Transition state stabilizer" evidence="4">
    <location>
        <position position="150"/>
    </location>
</feature>
<dbReference type="SUPFAM" id="SSF63892">
    <property type="entry name" value="Pyridoxine 5'-phosphate synthase"/>
    <property type="match status" value="1"/>
</dbReference>
<evidence type="ECO:0000256" key="1">
    <source>
        <dbReference type="ARBA" id="ARBA00022490"/>
    </source>
</evidence>
<keyword evidence="2 4" id="KW-0808">Transferase</keyword>
<comment type="subcellular location">
    <subcellularLocation>
        <location evidence="4">Cytoplasm</location>
    </subcellularLocation>
</comment>
<evidence type="ECO:0000313" key="6">
    <source>
        <dbReference type="EMBL" id="SMQ12349.1"/>
    </source>
</evidence>
<organism evidence="6">
    <name type="scientific">Kingella negevensis</name>
    <dbReference type="NCBI Taxonomy" id="1522312"/>
    <lineage>
        <taxon>Bacteria</taxon>
        <taxon>Pseudomonadati</taxon>
        <taxon>Pseudomonadota</taxon>
        <taxon>Betaproteobacteria</taxon>
        <taxon>Neisseriales</taxon>
        <taxon>Neisseriaceae</taxon>
        <taxon>Kingella</taxon>
    </lineage>
</organism>
<comment type="pathway">
    <text evidence="4">Cofactor biosynthesis; pyridoxine 5'-phosphate biosynthesis; pyridoxine 5'-phosphate from D-erythrose 4-phosphate: step 5/5.</text>
</comment>
<feature type="binding site" evidence="4">
    <location>
        <position position="17"/>
    </location>
    <ligand>
        <name>3-amino-2-oxopropyl phosphate</name>
        <dbReference type="ChEBI" id="CHEBI:57279"/>
    </ligand>
</feature>
<keyword evidence="3 4" id="KW-0664">Pyridoxine biosynthesis</keyword>
<dbReference type="STRING" id="1522312.GCA_900177895_00886"/>
<feature type="binding site" evidence="4">
    <location>
        <position position="99"/>
    </location>
    <ligand>
        <name>1-deoxy-D-xylulose 5-phosphate</name>
        <dbReference type="ChEBI" id="CHEBI:57792"/>
    </ligand>
</feature>
<dbReference type="NCBIfam" id="TIGR00559">
    <property type="entry name" value="pdxJ"/>
    <property type="match status" value="1"/>
</dbReference>
<accession>A0A238HFL5</accession>
<feature type="active site" description="Proton acceptor" evidence="4">
    <location>
        <position position="42"/>
    </location>
</feature>
<reference evidence="6" key="1">
    <citation type="submission" date="2017-05" db="EMBL/GenBank/DDBJ databases">
        <authorList>
            <person name="Song R."/>
            <person name="Chenine A.L."/>
            <person name="Ruprecht R.M."/>
        </authorList>
    </citation>
    <scope>NUCLEOTIDE SEQUENCE</scope>
    <source>
        <strain evidence="6">Kingella_eburonensis</strain>
    </source>
</reference>
<feature type="binding site" evidence="4">
    <location>
        <position position="44"/>
    </location>
    <ligand>
        <name>1-deoxy-D-xylulose 5-phosphate</name>
        <dbReference type="ChEBI" id="CHEBI:57792"/>
    </ligand>
</feature>
<dbReference type="AlphaFoldDB" id="A0A238HFL5"/>
<dbReference type="NCBIfam" id="NF003627">
    <property type="entry name" value="PRK05265.1-5"/>
    <property type="match status" value="1"/>
</dbReference>
<dbReference type="GO" id="GO:0033856">
    <property type="term" value="F:pyridoxine 5'-phosphate synthase activity"/>
    <property type="evidence" value="ECO:0007669"/>
    <property type="project" value="UniProtKB-UniRule"/>
</dbReference>
<dbReference type="Gene3D" id="3.20.20.70">
    <property type="entry name" value="Aldolase class I"/>
    <property type="match status" value="1"/>
</dbReference>
<dbReference type="InterPro" id="IPR013785">
    <property type="entry name" value="Aldolase_TIM"/>
</dbReference>
<feature type="active site" description="Proton donor" evidence="4">
    <location>
        <position position="190"/>
    </location>
</feature>
<dbReference type="Pfam" id="PF03740">
    <property type="entry name" value="PdxJ"/>
    <property type="match status" value="1"/>
</dbReference>
<feature type="binding site" evidence="4">
    <location>
        <begin position="212"/>
        <end position="213"/>
    </location>
    <ligand>
        <name>3-amino-2-oxopropyl phosphate</name>
        <dbReference type="ChEBI" id="CHEBI:57279"/>
    </ligand>
</feature>
<dbReference type="GO" id="GO:0005829">
    <property type="term" value="C:cytosol"/>
    <property type="evidence" value="ECO:0007669"/>
    <property type="project" value="TreeGrafter"/>
</dbReference>
<dbReference type="NCBIfam" id="NF003623">
    <property type="entry name" value="PRK05265.1-1"/>
    <property type="match status" value="1"/>
</dbReference>
<feature type="binding site" evidence="4">
    <location>
        <begin position="8"/>
        <end position="9"/>
    </location>
    <ligand>
        <name>1-deoxy-D-xylulose 5-phosphate</name>
        <dbReference type="ChEBI" id="CHEBI:57792"/>
    </ligand>
</feature>
<keyword evidence="8" id="KW-1185">Reference proteome</keyword>
<gene>
    <name evidence="4 6" type="primary">pdxJ</name>
    <name evidence="6" type="ORF">KEBURONENSIS_00232</name>
</gene>
<dbReference type="OrthoDB" id="9806590at2"/>
<dbReference type="EMBL" id="FXUV01000019">
    <property type="protein sequence ID" value="SMQ12349.1"/>
    <property type="molecule type" value="Genomic_DNA"/>
</dbReference>
<dbReference type="NCBIfam" id="NF003624">
    <property type="entry name" value="PRK05265.1-2"/>
    <property type="match status" value="1"/>
</dbReference>
<dbReference type="RefSeq" id="WP_095062594.1">
    <property type="nucleotide sequence ID" value="NZ_FXUV02000021.1"/>
</dbReference>
<dbReference type="EMBL" id="FXUV02000021">
    <property type="protein sequence ID" value="SNB67600.1"/>
    <property type="molecule type" value="Genomic_DNA"/>
</dbReference>
<name>A0A238HFL5_9NEIS</name>
<dbReference type="UniPathway" id="UPA00244">
    <property type="reaction ID" value="UER00313"/>
</dbReference>
<feature type="binding site" evidence="4">
    <location>
        <position position="6"/>
    </location>
    <ligand>
        <name>3-amino-2-oxopropyl phosphate</name>
        <dbReference type="ChEBI" id="CHEBI:57279"/>
    </ligand>
</feature>
<evidence type="ECO:0000256" key="5">
    <source>
        <dbReference type="NCBIfam" id="TIGR00559"/>
    </source>
</evidence>